<accession>W0LK01</accession>
<protein>
    <submittedName>
        <fullName evidence="1">Uncharacterized protein</fullName>
    </submittedName>
</protein>
<proteinExistence type="predicted"/>
<dbReference type="KEGG" id="sfo:Z042_11190"/>
<reference evidence="1 2" key="2">
    <citation type="submission" date="2015-03" db="EMBL/GenBank/DDBJ databases">
        <authorList>
            <person name="Chan K.-G."/>
        </authorList>
    </citation>
    <scope>NUCLEOTIDE SEQUENCE [LARGE SCALE GENOMIC DNA]</scope>
    <source>
        <strain evidence="1 2">RB-25</strain>
    </source>
</reference>
<dbReference type="Proteomes" id="UP000019030">
    <property type="component" value="Chromosome"/>
</dbReference>
<dbReference type="AlphaFoldDB" id="W0LK01"/>
<evidence type="ECO:0000313" key="2">
    <source>
        <dbReference type="Proteomes" id="UP000019030"/>
    </source>
</evidence>
<name>W0LK01_9GAMM</name>
<dbReference type="HOGENOM" id="CLU_2920187_0_0_6"/>
<sequence length="61" mass="7163">MPAYRPQEDVAGAASGFEYVHAEHHVRKDYQQTAIYNRAIFIESAIFFLRSKRVTLIYTER</sequence>
<organism evidence="1 2">
    <name type="scientific">Chania multitudinisentens RB-25</name>
    <dbReference type="NCBI Taxonomy" id="1441930"/>
    <lineage>
        <taxon>Bacteria</taxon>
        <taxon>Pseudomonadati</taxon>
        <taxon>Pseudomonadota</taxon>
        <taxon>Gammaproteobacteria</taxon>
        <taxon>Enterobacterales</taxon>
        <taxon>Yersiniaceae</taxon>
        <taxon>Chania</taxon>
    </lineage>
</organism>
<evidence type="ECO:0000313" key="1">
    <source>
        <dbReference type="EMBL" id="AHG22759.1"/>
    </source>
</evidence>
<keyword evidence="2" id="KW-1185">Reference proteome</keyword>
<dbReference type="EMBL" id="CP007044">
    <property type="protein sequence ID" value="AHG22759.1"/>
    <property type="molecule type" value="Genomic_DNA"/>
</dbReference>
<gene>
    <name evidence="1" type="ORF">Z042_11190</name>
</gene>
<dbReference type="STRING" id="1441930.Z042_11190"/>
<reference evidence="1 2" key="1">
    <citation type="submission" date="2014-01" db="EMBL/GenBank/DDBJ databases">
        <title>Isolation of Serratia multitudinisentens RB-25 from Ex-Landfill site.</title>
        <authorList>
            <person name="Robson E.H.J."/>
        </authorList>
    </citation>
    <scope>NUCLEOTIDE SEQUENCE [LARGE SCALE GENOMIC DNA]</scope>
    <source>
        <strain evidence="1 2">RB-25</strain>
    </source>
</reference>